<organism evidence="2 3">
    <name type="scientific">Microbotryum silenes-dioicae</name>
    <dbReference type="NCBI Taxonomy" id="796604"/>
    <lineage>
        <taxon>Eukaryota</taxon>
        <taxon>Fungi</taxon>
        <taxon>Dikarya</taxon>
        <taxon>Basidiomycota</taxon>
        <taxon>Pucciniomycotina</taxon>
        <taxon>Microbotryomycetes</taxon>
        <taxon>Microbotryales</taxon>
        <taxon>Microbotryaceae</taxon>
        <taxon>Microbotryum</taxon>
    </lineage>
</organism>
<keyword evidence="1" id="KW-0732">Signal</keyword>
<name>A0A2X0MKR0_9BASI</name>
<evidence type="ECO:0000313" key="2">
    <source>
        <dbReference type="EMBL" id="SGZ08822.1"/>
    </source>
</evidence>
<dbReference type="STRING" id="796604.A0A2X0MKR0"/>
<feature type="chain" id="PRO_5016099848" evidence="1">
    <location>
        <begin position="21"/>
        <end position="129"/>
    </location>
</feature>
<sequence>MMRSLIKLLVLFTTVSVALANPWPPSVQDSCNWLKAWCTDCQTSSCGNITSHKQQKLCFKTHCESHHPHDYPRPCKQMQMADKCMRSCQWKRSHNLTLSWNPFINHDKCRHCCDMQGGPTEKRMRRSGY</sequence>
<protein>
    <submittedName>
        <fullName evidence="2">BQ5605_C030g10818 protein</fullName>
    </submittedName>
</protein>
<reference evidence="2 3" key="1">
    <citation type="submission" date="2016-11" db="EMBL/GenBank/DDBJ databases">
        <authorList>
            <person name="Jaros S."/>
            <person name="Januszkiewicz K."/>
            <person name="Wedrychowicz H."/>
        </authorList>
    </citation>
    <scope>NUCLEOTIDE SEQUENCE [LARGE SCALE GENOMIC DNA]</scope>
</reference>
<dbReference type="EMBL" id="FQNC01000069">
    <property type="protein sequence ID" value="SGZ08822.1"/>
    <property type="molecule type" value="Genomic_DNA"/>
</dbReference>
<accession>A0A2X0MKR0</accession>
<gene>
    <name evidence="2" type="primary">BQ5605_C030g10818</name>
    <name evidence="2" type="ORF">BQ5605_C030G10818</name>
</gene>
<evidence type="ECO:0000256" key="1">
    <source>
        <dbReference type="SAM" id="SignalP"/>
    </source>
</evidence>
<keyword evidence="3" id="KW-1185">Reference proteome</keyword>
<proteinExistence type="predicted"/>
<dbReference type="Proteomes" id="UP000249464">
    <property type="component" value="Unassembled WGS sequence"/>
</dbReference>
<dbReference type="AlphaFoldDB" id="A0A2X0MKR0"/>
<feature type="signal peptide" evidence="1">
    <location>
        <begin position="1"/>
        <end position="20"/>
    </location>
</feature>
<evidence type="ECO:0000313" key="3">
    <source>
        <dbReference type="Proteomes" id="UP000249464"/>
    </source>
</evidence>